<gene>
    <name evidence="1" type="ORF">AAFF_G00418920</name>
</gene>
<proteinExistence type="predicted"/>
<reference evidence="1" key="1">
    <citation type="journal article" date="2023" name="Science">
        <title>Genome structures resolve the early diversification of teleost fishes.</title>
        <authorList>
            <person name="Parey E."/>
            <person name="Louis A."/>
            <person name="Montfort J."/>
            <person name="Bouchez O."/>
            <person name="Roques C."/>
            <person name="Iampietro C."/>
            <person name="Lluch J."/>
            <person name="Castinel A."/>
            <person name="Donnadieu C."/>
            <person name="Desvignes T."/>
            <person name="Floi Bucao C."/>
            <person name="Jouanno E."/>
            <person name="Wen M."/>
            <person name="Mejri S."/>
            <person name="Dirks R."/>
            <person name="Jansen H."/>
            <person name="Henkel C."/>
            <person name="Chen W.J."/>
            <person name="Zahm M."/>
            <person name="Cabau C."/>
            <person name="Klopp C."/>
            <person name="Thompson A.W."/>
            <person name="Robinson-Rechavi M."/>
            <person name="Braasch I."/>
            <person name="Lecointre G."/>
            <person name="Bobe J."/>
            <person name="Postlethwait J.H."/>
            <person name="Berthelot C."/>
            <person name="Roest Crollius H."/>
            <person name="Guiguen Y."/>
        </authorList>
    </citation>
    <scope>NUCLEOTIDE SEQUENCE</scope>
    <source>
        <strain evidence="1">NC1722</strain>
    </source>
</reference>
<organism evidence="1 2">
    <name type="scientific">Aldrovandia affinis</name>
    <dbReference type="NCBI Taxonomy" id="143900"/>
    <lineage>
        <taxon>Eukaryota</taxon>
        <taxon>Metazoa</taxon>
        <taxon>Chordata</taxon>
        <taxon>Craniata</taxon>
        <taxon>Vertebrata</taxon>
        <taxon>Euteleostomi</taxon>
        <taxon>Actinopterygii</taxon>
        <taxon>Neopterygii</taxon>
        <taxon>Teleostei</taxon>
        <taxon>Notacanthiformes</taxon>
        <taxon>Halosauridae</taxon>
        <taxon>Aldrovandia</taxon>
    </lineage>
</organism>
<accession>A0AAD7S9Z7</accession>
<protein>
    <submittedName>
        <fullName evidence="1">Uncharacterized protein</fullName>
    </submittedName>
</protein>
<name>A0AAD7S9Z7_9TELE</name>
<dbReference type="Proteomes" id="UP001221898">
    <property type="component" value="Unassembled WGS sequence"/>
</dbReference>
<evidence type="ECO:0000313" key="2">
    <source>
        <dbReference type="Proteomes" id="UP001221898"/>
    </source>
</evidence>
<dbReference type="AlphaFoldDB" id="A0AAD7S9Z7"/>
<comment type="caution">
    <text evidence="1">The sequence shown here is derived from an EMBL/GenBank/DDBJ whole genome shotgun (WGS) entry which is preliminary data.</text>
</comment>
<dbReference type="EMBL" id="JAINUG010000088">
    <property type="protein sequence ID" value="KAJ8398695.1"/>
    <property type="molecule type" value="Genomic_DNA"/>
</dbReference>
<sequence>MLRRGRALAPTPAPAPVSPLVGVCVENSAGGVEVTAPVAMSSALFSPLPATASAESGEVSLSPSLEAAALPTTADLVTLQEWGDSAEPAGAGEVGWSIKPVHKRPLSGEHVEARGHKAAPSIPLDQNQFEVLAGSEEADYCTSMDLELASLLTNPNSWAADNILDSLGGVQTPPRAGDLGDLGGAGAP</sequence>
<evidence type="ECO:0000313" key="1">
    <source>
        <dbReference type="EMBL" id="KAJ8398695.1"/>
    </source>
</evidence>
<keyword evidence="2" id="KW-1185">Reference proteome</keyword>